<evidence type="ECO:0000313" key="1">
    <source>
        <dbReference type="EMBL" id="RHN52648.1"/>
    </source>
</evidence>
<dbReference type="EMBL" id="PSQE01000006">
    <property type="protein sequence ID" value="RHN52648.1"/>
    <property type="molecule type" value="Genomic_DNA"/>
</dbReference>
<evidence type="ECO:0000313" key="2">
    <source>
        <dbReference type="Proteomes" id="UP000265566"/>
    </source>
</evidence>
<dbReference type="Gramene" id="rna37342">
    <property type="protein sequence ID" value="RHN52648.1"/>
    <property type="gene ID" value="gene37342"/>
</dbReference>
<accession>A0A396HJ64</accession>
<name>A0A396HJ64_MEDTR</name>
<comment type="caution">
    <text evidence="1">The sequence shown here is derived from an EMBL/GenBank/DDBJ whole genome shotgun (WGS) entry which is preliminary data.</text>
</comment>
<sequence length="66" mass="7594">MHFIYKIPNIRDSSRFANPSINILYVYTFGSTPKSFIFVNNAIALSKLWFLHKPSIKEVYVITLAG</sequence>
<protein>
    <submittedName>
        <fullName evidence="1">Uncharacterized protein</fullName>
    </submittedName>
</protein>
<proteinExistence type="predicted"/>
<reference evidence="2" key="1">
    <citation type="journal article" date="2018" name="Nat. Plants">
        <title>Whole-genome landscape of Medicago truncatula symbiotic genes.</title>
        <authorList>
            <person name="Pecrix Y."/>
            <person name="Staton S.E."/>
            <person name="Sallet E."/>
            <person name="Lelandais-Briere C."/>
            <person name="Moreau S."/>
            <person name="Carrere S."/>
            <person name="Blein T."/>
            <person name="Jardinaud M.F."/>
            <person name="Latrasse D."/>
            <person name="Zouine M."/>
            <person name="Zahm M."/>
            <person name="Kreplak J."/>
            <person name="Mayjonade B."/>
            <person name="Satge C."/>
            <person name="Perez M."/>
            <person name="Cauet S."/>
            <person name="Marande W."/>
            <person name="Chantry-Darmon C."/>
            <person name="Lopez-Roques C."/>
            <person name="Bouchez O."/>
            <person name="Berard A."/>
            <person name="Debelle F."/>
            <person name="Munos S."/>
            <person name="Bendahmane A."/>
            <person name="Berges H."/>
            <person name="Niebel A."/>
            <person name="Buitink J."/>
            <person name="Frugier F."/>
            <person name="Benhamed M."/>
            <person name="Crespi M."/>
            <person name="Gouzy J."/>
            <person name="Gamas P."/>
        </authorList>
    </citation>
    <scope>NUCLEOTIDE SEQUENCE [LARGE SCALE GENOMIC DNA]</scope>
    <source>
        <strain evidence="2">cv. Jemalong A17</strain>
    </source>
</reference>
<organism evidence="1 2">
    <name type="scientific">Medicago truncatula</name>
    <name type="common">Barrel medic</name>
    <name type="synonym">Medicago tribuloides</name>
    <dbReference type="NCBI Taxonomy" id="3880"/>
    <lineage>
        <taxon>Eukaryota</taxon>
        <taxon>Viridiplantae</taxon>
        <taxon>Streptophyta</taxon>
        <taxon>Embryophyta</taxon>
        <taxon>Tracheophyta</taxon>
        <taxon>Spermatophyta</taxon>
        <taxon>Magnoliopsida</taxon>
        <taxon>eudicotyledons</taxon>
        <taxon>Gunneridae</taxon>
        <taxon>Pentapetalae</taxon>
        <taxon>rosids</taxon>
        <taxon>fabids</taxon>
        <taxon>Fabales</taxon>
        <taxon>Fabaceae</taxon>
        <taxon>Papilionoideae</taxon>
        <taxon>50 kb inversion clade</taxon>
        <taxon>NPAAA clade</taxon>
        <taxon>Hologalegina</taxon>
        <taxon>IRL clade</taxon>
        <taxon>Trifolieae</taxon>
        <taxon>Medicago</taxon>
    </lineage>
</organism>
<dbReference type="Proteomes" id="UP000265566">
    <property type="component" value="Chromosome 6"/>
</dbReference>
<dbReference type="AlphaFoldDB" id="A0A396HJ64"/>
<gene>
    <name evidence="1" type="ORF">MtrunA17_Chr6g0482781</name>
</gene>